<evidence type="ECO:0000313" key="5">
    <source>
        <dbReference type="Proteomes" id="UP000277424"/>
    </source>
</evidence>
<feature type="domain" description="GapR-like DNA-binding" evidence="3">
    <location>
        <begin position="9"/>
        <end position="79"/>
    </location>
</feature>
<keyword evidence="2" id="KW-0175">Coiled coil</keyword>
<proteinExistence type="inferred from homology"/>
<dbReference type="InterPro" id="IPR046367">
    <property type="entry name" value="GapR-like_DNA-bd"/>
</dbReference>
<evidence type="ECO:0000256" key="1">
    <source>
        <dbReference type="HAMAP-Rule" id="MF_00797"/>
    </source>
</evidence>
<dbReference type="RefSeq" id="WP_008944544.1">
    <property type="nucleotide sequence ID" value="NZ_RBIG01000002.1"/>
</dbReference>
<dbReference type="Proteomes" id="UP000277424">
    <property type="component" value="Unassembled WGS sequence"/>
</dbReference>
<evidence type="ECO:0000313" key="4">
    <source>
        <dbReference type="EMBL" id="RKQ70015.1"/>
    </source>
</evidence>
<dbReference type="HAMAP" id="MF_00797">
    <property type="entry name" value="UPF0335"/>
    <property type="match status" value="1"/>
</dbReference>
<sequence>MPDVGGIAGERLRSFIERIERLEEEKAALAADIREIFAEAKGVGFDTKIMRQVLKLRKLDREDRQEQETLLDLYLQALGMAPGSAAEAGDMGDGQDQAAE</sequence>
<dbReference type="Pfam" id="PF10073">
    <property type="entry name" value="GapR_DNA-bd"/>
    <property type="match status" value="1"/>
</dbReference>
<reference evidence="4 5" key="1">
    <citation type="submission" date="2018-10" db="EMBL/GenBank/DDBJ databases">
        <title>Comparative analysis of microorganisms from saline springs in Andes Mountain Range, Colombia.</title>
        <authorList>
            <person name="Rubin E."/>
        </authorList>
    </citation>
    <scope>NUCLEOTIDE SEQUENCE [LARGE SCALE GENOMIC DNA]</scope>
    <source>
        <strain evidence="4 5">USBA 36</strain>
    </source>
</reference>
<dbReference type="InterPro" id="IPR018753">
    <property type="entry name" value="GapR-like"/>
</dbReference>
<dbReference type="AlphaFoldDB" id="A0A420WGE0"/>
<organism evidence="4 5">
    <name type="scientific">Oceanibaculum indicum</name>
    <dbReference type="NCBI Taxonomy" id="526216"/>
    <lineage>
        <taxon>Bacteria</taxon>
        <taxon>Pseudomonadati</taxon>
        <taxon>Pseudomonadota</taxon>
        <taxon>Alphaproteobacteria</taxon>
        <taxon>Rhodospirillales</taxon>
        <taxon>Oceanibaculaceae</taxon>
        <taxon>Oceanibaculum</taxon>
    </lineage>
</organism>
<gene>
    <name evidence="4" type="ORF">BCL74_1951</name>
</gene>
<evidence type="ECO:0000256" key="2">
    <source>
        <dbReference type="SAM" id="Coils"/>
    </source>
</evidence>
<name>A0A420WGE0_9PROT</name>
<dbReference type="OrthoDB" id="9813793at2"/>
<dbReference type="GO" id="GO:0003677">
    <property type="term" value="F:DNA binding"/>
    <property type="evidence" value="ECO:0007669"/>
    <property type="project" value="InterPro"/>
</dbReference>
<feature type="coiled-coil region" evidence="2">
    <location>
        <begin position="12"/>
        <end position="39"/>
    </location>
</feature>
<accession>A0A420WGE0</accession>
<comment type="caution">
    <text evidence="4">The sequence shown here is derived from an EMBL/GenBank/DDBJ whole genome shotgun (WGS) entry which is preliminary data.</text>
</comment>
<evidence type="ECO:0000259" key="3">
    <source>
        <dbReference type="Pfam" id="PF10073"/>
    </source>
</evidence>
<dbReference type="NCBIfam" id="NF010247">
    <property type="entry name" value="PRK13694.1"/>
    <property type="match status" value="1"/>
</dbReference>
<dbReference type="EMBL" id="RBIG01000002">
    <property type="protein sequence ID" value="RKQ70015.1"/>
    <property type="molecule type" value="Genomic_DNA"/>
</dbReference>
<protein>
    <recommendedName>
        <fullName evidence="1">UPF0335 protein BCL74_1951</fullName>
    </recommendedName>
</protein>
<comment type="similarity">
    <text evidence="1">Belongs to the UPF0335 family.</text>
</comment>